<comment type="caution">
    <text evidence="1">The sequence shown here is derived from an EMBL/GenBank/DDBJ whole genome shotgun (WGS) entry which is preliminary data.</text>
</comment>
<dbReference type="Proteomes" id="UP001597262">
    <property type="component" value="Unassembled WGS sequence"/>
</dbReference>
<gene>
    <name evidence="1" type="ORF">ACFQ3W_08850</name>
</gene>
<keyword evidence="2" id="KW-1185">Reference proteome</keyword>
<dbReference type="Gene3D" id="3.40.109.10">
    <property type="entry name" value="NADH Oxidase"/>
    <property type="match status" value="1"/>
</dbReference>
<name>A0ABW3RV73_9BACL</name>
<dbReference type="PANTHER" id="PTHR43543:SF1">
    <property type="entry name" value="MALONIC SEMIALDEHYDE REDUCTASE RUTE-RELATED"/>
    <property type="match status" value="1"/>
</dbReference>
<dbReference type="PROSITE" id="PS51257">
    <property type="entry name" value="PROKAR_LIPOPROTEIN"/>
    <property type="match status" value="1"/>
</dbReference>
<dbReference type="SUPFAM" id="SSF55469">
    <property type="entry name" value="FMN-dependent nitroreductase-like"/>
    <property type="match status" value="1"/>
</dbReference>
<evidence type="ECO:0000313" key="2">
    <source>
        <dbReference type="Proteomes" id="UP001597262"/>
    </source>
</evidence>
<dbReference type="NCBIfam" id="NF047509">
    <property type="entry name" value="Rv3131_FMN_oxido"/>
    <property type="match status" value="1"/>
</dbReference>
<evidence type="ECO:0000313" key="1">
    <source>
        <dbReference type="EMBL" id="MFD1176407.1"/>
    </source>
</evidence>
<dbReference type="EMBL" id="JBHTLM010000005">
    <property type="protein sequence ID" value="MFD1176407.1"/>
    <property type="molecule type" value="Genomic_DNA"/>
</dbReference>
<dbReference type="InterPro" id="IPR000415">
    <property type="entry name" value="Nitroreductase-like"/>
</dbReference>
<sequence>MKNKRGKHRMTILLSSIGLLLIAACAALFVSSGVFTKPEYLEPWKKSYSQKFEDPRIQLAAHGLLAANGHNMQPWKIKLDADKEVFYLFADSERLTLEVDPMARQTMVSQGTFLEYVRIAGKQLGYRTDITLFPDGEYNEQALAESMKNKPVAKISITKVEAKNHPLYKYMFLPDTNRAAYEKTPLSSDQINDLLAINTDQEMNIKIFQDPESLQKLGDYAMKGAEIESGIHRISQESAEVFRANEYEKNKYRYGFSLEGQGTTGIMKHVMQGLITLFPSMNNEKTSADLYVKSTRTAVDNTPAYAMIITKDNSRMEQVKSGMLYSRLILTAHSLGLVMQPPSQVIEEYGEMKEQYTQIHKEYAPKGGTIQMFVRIGKPKQQFPQTMRRDITDLILR</sequence>
<accession>A0ABW3RV73</accession>
<dbReference type="PANTHER" id="PTHR43543">
    <property type="entry name" value="MALONIC SEMIALDEHYDE REDUCTASE RUTE-RELATED"/>
    <property type="match status" value="1"/>
</dbReference>
<dbReference type="RefSeq" id="WP_379318767.1">
    <property type="nucleotide sequence ID" value="NZ_JBHTLM010000005.1"/>
</dbReference>
<proteinExistence type="predicted"/>
<reference evidence="2" key="1">
    <citation type="journal article" date="2019" name="Int. J. Syst. Evol. Microbiol.">
        <title>The Global Catalogue of Microorganisms (GCM) 10K type strain sequencing project: providing services to taxonomists for standard genome sequencing and annotation.</title>
        <authorList>
            <consortium name="The Broad Institute Genomics Platform"/>
            <consortium name="The Broad Institute Genome Sequencing Center for Infectious Disease"/>
            <person name="Wu L."/>
            <person name="Ma J."/>
        </authorList>
    </citation>
    <scope>NUCLEOTIDE SEQUENCE [LARGE SCALE GENOMIC DNA]</scope>
    <source>
        <strain evidence="2">CCUG 59189</strain>
    </source>
</reference>
<protein>
    <submittedName>
        <fullName evidence="1">Acg family FMN-binding oxidoreductase</fullName>
    </submittedName>
</protein>
<organism evidence="1 2">
    <name type="scientific">Paenibacillus puldeungensis</name>
    <dbReference type="NCBI Taxonomy" id="696536"/>
    <lineage>
        <taxon>Bacteria</taxon>
        <taxon>Bacillati</taxon>
        <taxon>Bacillota</taxon>
        <taxon>Bacilli</taxon>
        <taxon>Bacillales</taxon>
        <taxon>Paenibacillaceae</taxon>
        <taxon>Paenibacillus</taxon>
    </lineage>
</organism>
<dbReference type="InterPro" id="IPR050461">
    <property type="entry name" value="Nitroreductase_HadB/RutE"/>
</dbReference>